<dbReference type="Gene3D" id="3.40.190.10">
    <property type="entry name" value="Periplasmic binding protein-like II"/>
    <property type="match status" value="2"/>
</dbReference>
<dbReference type="PANTHER" id="PTHR43649:SF30">
    <property type="entry name" value="ABC TRANSPORTER SUBSTRATE-BINDING PROTEIN"/>
    <property type="match status" value="1"/>
</dbReference>
<dbReference type="OrthoDB" id="9762335at2"/>
<feature type="signal peptide" evidence="3">
    <location>
        <begin position="1"/>
        <end position="22"/>
    </location>
</feature>
<dbReference type="InterPro" id="IPR050490">
    <property type="entry name" value="Bact_solute-bd_prot1"/>
</dbReference>
<evidence type="ECO:0000313" key="4">
    <source>
        <dbReference type="EMBL" id="PRY89346.1"/>
    </source>
</evidence>
<comment type="caution">
    <text evidence="4">The sequence shown here is derived from an EMBL/GenBank/DDBJ whole genome shotgun (WGS) entry which is preliminary data.</text>
</comment>
<organism evidence="4 5">
    <name type="scientific">Donghicola tyrosinivorans</name>
    <dbReference type="NCBI Taxonomy" id="1652492"/>
    <lineage>
        <taxon>Bacteria</taxon>
        <taxon>Pseudomonadati</taxon>
        <taxon>Pseudomonadota</taxon>
        <taxon>Alphaproteobacteria</taxon>
        <taxon>Rhodobacterales</taxon>
        <taxon>Roseobacteraceae</taxon>
        <taxon>Donghicola</taxon>
    </lineage>
</organism>
<evidence type="ECO:0000256" key="2">
    <source>
        <dbReference type="ARBA" id="ARBA00008520"/>
    </source>
</evidence>
<evidence type="ECO:0000313" key="5">
    <source>
        <dbReference type="Proteomes" id="UP000238392"/>
    </source>
</evidence>
<proteinExistence type="inferred from homology"/>
<dbReference type="AlphaFoldDB" id="A0A2T0WRM1"/>
<dbReference type="RefSeq" id="WP_106264359.1">
    <property type="nucleotide sequence ID" value="NZ_PVTQ01000006.1"/>
</dbReference>
<dbReference type="GO" id="GO:0042597">
    <property type="term" value="C:periplasmic space"/>
    <property type="evidence" value="ECO:0007669"/>
    <property type="project" value="UniProtKB-SubCell"/>
</dbReference>
<accession>A0A2T0WRM1</accession>
<name>A0A2T0WRM1_9RHOB</name>
<sequence length="424" mass="45115">MKLRNVFFASSALVALASGASALDLEFYFPVAVGGAAADTIQSLTEEYMSLNEGVNIEAIYTGSYADTTTKAITAVRGGNAPQLIISLSTDMFTFIDEDMIVAWDDFVTEDEQKDWIGGFYSAFMANSQTEGKTWGIPFQRSTPVLYWNKEAFAAAGLNPDQGPANWAEMVEMGKALTVKDDAGNVTQWGVHIPSSGFPSWLWTGVVAGNAGKLADQSGTKVSFNSDEAVGALEALVALSTTDEVMAPGILDWGGTPKAFFDGQAAMIWTTTGNLTNVRTNAPFDFGVGFLPGLTQNGAPTGGGNFYLIKGSDQAELQGAADFVKWVTAPEQAAKWTIATGYVAPRPDVWETETMKAYTADFPQALVARDQLEFAVPELSTFEGPKVTQTLNSALESAITGQASPRDALDGAQAAAEAILKPYF</sequence>
<reference evidence="4 5" key="1">
    <citation type="submission" date="2018-03" db="EMBL/GenBank/DDBJ databases">
        <title>Genomic Encyclopedia of Archaeal and Bacterial Type Strains, Phase II (KMG-II): from individual species to whole genera.</title>
        <authorList>
            <person name="Goeker M."/>
        </authorList>
    </citation>
    <scope>NUCLEOTIDE SEQUENCE [LARGE SCALE GENOMIC DNA]</scope>
    <source>
        <strain evidence="4 5">DSM 100212</strain>
    </source>
</reference>
<keyword evidence="5" id="KW-1185">Reference proteome</keyword>
<comment type="subcellular location">
    <subcellularLocation>
        <location evidence="1">Periplasm</location>
    </subcellularLocation>
</comment>
<evidence type="ECO:0000256" key="3">
    <source>
        <dbReference type="SAM" id="SignalP"/>
    </source>
</evidence>
<dbReference type="EMBL" id="PVTQ01000006">
    <property type="protein sequence ID" value="PRY89346.1"/>
    <property type="molecule type" value="Genomic_DNA"/>
</dbReference>
<evidence type="ECO:0000256" key="1">
    <source>
        <dbReference type="ARBA" id="ARBA00004418"/>
    </source>
</evidence>
<feature type="chain" id="PRO_5015580669" evidence="3">
    <location>
        <begin position="23"/>
        <end position="424"/>
    </location>
</feature>
<dbReference type="InterPro" id="IPR006059">
    <property type="entry name" value="SBP"/>
</dbReference>
<keyword evidence="3" id="KW-0732">Signal</keyword>
<comment type="similarity">
    <text evidence="2">Belongs to the bacterial solute-binding protein 1 family.</text>
</comment>
<protein>
    <submittedName>
        <fullName evidence="4">sn-glycerol 3-phosphate transport system substrate-binding protein</fullName>
    </submittedName>
</protein>
<gene>
    <name evidence="4" type="ORF">CLV74_10648</name>
</gene>
<dbReference type="Pfam" id="PF13416">
    <property type="entry name" value="SBP_bac_8"/>
    <property type="match status" value="1"/>
</dbReference>
<dbReference type="SUPFAM" id="SSF53850">
    <property type="entry name" value="Periplasmic binding protein-like II"/>
    <property type="match status" value="1"/>
</dbReference>
<dbReference type="CDD" id="cd14748">
    <property type="entry name" value="PBP2_UgpB"/>
    <property type="match status" value="1"/>
</dbReference>
<dbReference type="PANTHER" id="PTHR43649">
    <property type="entry name" value="ARABINOSE-BINDING PROTEIN-RELATED"/>
    <property type="match status" value="1"/>
</dbReference>
<dbReference type="Proteomes" id="UP000238392">
    <property type="component" value="Unassembled WGS sequence"/>
</dbReference>